<evidence type="ECO:0008006" key="4">
    <source>
        <dbReference type="Google" id="ProtNLM"/>
    </source>
</evidence>
<dbReference type="PROSITE" id="PS51257">
    <property type="entry name" value="PROKAR_LIPOPROTEIN"/>
    <property type="match status" value="1"/>
</dbReference>
<keyword evidence="1" id="KW-0732">Signal</keyword>
<accession>A0A7X5TT86</accession>
<organism evidence="2 3">
    <name type="scientific">Lysinibacter cavernae</name>
    <dbReference type="NCBI Taxonomy" id="1640652"/>
    <lineage>
        <taxon>Bacteria</taxon>
        <taxon>Bacillati</taxon>
        <taxon>Actinomycetota</taxon>
        <taxon>Actinomycetes</taxon>
        <taxon>Micrococcales</taxon>
        <taxon>Microbacteriaceae</taxon>
        <taxon>Lysinibacter</taxon>
    </lineage>
</organism>
<sequence length="236" mass="23748">MTAAKRAGFVVTAVLGVSLLAGCADMPVPAAEQTSAPSPSGDRVLVIGHLADPATAAATAAGSELALADIRLSGAAQPVDSVRLEHRGALPTATVVDELAYFSSLPADVVISTPQIVAKQAGEAAVVQLPESSEAPEEAFVQRLRTIDPSAADATGAAEAYDATIIVALAALAANDDGAASLRSTFASVIDGDVVCSSYGECATALADKKTVRYQALRSGWSVSDDGQLNVAAAKN</sequence>
<comment type="caution">
    <text evidence="2">The sequence shown here is derived from an EMBL/GenBank/DDBJ whole genome shotgun (WGS) entry which is preliminary data.</text>
</comment>
<reference evidence="2 3" key="1">
    <citation type="submission" date="2020-02" db="EMBL/GenBank/DDBJ databases">
        <title>Sequencing the genomes of 1000 actinobacteria strains.</title>
        <authorList>
            <person name="Klenk H.-P."/>
        </authorList>
    </citation>
    <scope>NUCLEOTIDE SEQUENCE [LARGE SCALE GENOMIC DNA]</scope>
    <source>
        <strain evidence="2 3">DSM 27960</strain>
    </source>
</reference>
<dbReference type="AlphaFoldDB" id="A0A7X5TT86"/>
<dbReference type="Proteomes" id="UP000541033">
    <property type="component" value="Unassembled WGS sequence"/>
</dbReference>
<protein>
    <recommendedName>
        <fullName evidence="4">ABC transporter substrate-binding protein</fullName>
    </recommendedName>
</protein>
<keyword evidence="3" id="KW-1185">Reference proteome</keyword>
<feature type="chain" id="PRO_5031480036" description="ABC transporter substrate-binding protein" evidence="1">
    <location>
        <begin position="31"/>
        <end position="236"/>
    </location>
</feature>
<evidence type="ECO:0000256" key="1">
    <source>
        <dbReference type="SAM" id="SignalP"/>
    </source>
</evidence>
<gene>
    <name evidence="2" type="ORF">FHX76_001743</name>
</gene>
<evidence type="ECO:0000313" key="2">
    <source>
        <dbReference type="EMBL" id="NIH53875.1"/>
    </source>
</evidence>
<evidence type="ECO:0000313" key="3">
    <source>
        <dbReference type="Proteomes" id="UP000541033"/>
    </source>
</evidence>
<proteinExistence type="predicted"/>
<name>A0A7X5TT86_9MICO</name>
<feature type="signal peptide" evidence="1">
    <location>
        <begin position="1"/>
        <end position="30"/>
    </location>
</feature>
<dbReference type="EMBL" id="JAAMOX010000001">
    <property type="protein sequence ID" value="NIH53875.1"/>
    <property type="molecule type" value="Genomic_DNA"/>
</dbReference>
<dbReference type="RefSeq" id="WP_167149841.1">
    <property type="nucleotide sequence ID" value="NZ_JAAMOX010000001.1"/>
</dbReference>